<dbReference type="PANTHER" id="PTHR30349">
    <property type="entry name" value="PHAGE INTEGRASE-RELATED"/>
    <property type="match status" value="1"/>
</dbReference>
<reference evidence="4 5" key="1">
    <citation type="submission" date="2019-12" db="EMBL/GenBank/DDBJ databases">
        <authorList>
            <person name="Zhang Y.-J."/>
        </authorList>
    </citation>
    <scope>NUCLEOTIDE SEQUENCE [LARGE SCALE GENOMIC DNA]</scope>
    <source>
        <strain evidence="4 5">H18S-6</strain>
    </source>
</reference>
<dbReference type="InterPro" id="IPR050090">
    <property type="entry name" value="Tyrosine_recombinase_XerCD"/>
</dbReference>
<dbReference type="InterPro" id="IPR013762">
    <property type="entry name" value="Integrase-like_cat_sf"/>
</dbReference>
<dbReference type="AlphaFoldDB" id="A0A6A4R6P5"/>
<accession>A0A6A4R6P5</accession>
<protein>
    <submittedName>
        <fullName evidence="4">Tyrosine-type recombinase/integrase</fullName>
    </submittedName>
</protein>
<dbReference type="Proteomes" id="UP000441586">
    <property type="component" value="Unassembled WGS sequence"/>
</dbReference>
<feature type="domain" description="Tyr recombinase" evidence="3">
    <location>
        <begin position="46"/>
        <end position="222"/>
    </location>
</feature>
<sequence>MLLTAAAETYPAASPTTINRQLIGPVSAVINQPAENGLAEPRKFRRLKACGGRARWLLPRLLRSAPVQLVPVLSAMIGTGCRSAEALTIDVANWRPETDEIWLPQTKNGHPRMVQIPCRARDLILGCRVPRTARLFLTPKGQGYVMRKNCDGQIQTAFNNTRDSAGLGRDVTPHVIRHTWPTWFYAATKEHGQLMDIGGWRTTSTAERYRKMAPADLGDRLAQAGWDVTRLGDQLPAPDERRMALHLVQ</sequence>
<evidence type="ECO:0000259" key="3">
    <source>
        <dbReference type="PROSITE" id="PS51898"/>
    </source>
</evidence>
<dbReference type="PANTHER" id="PTHR30349:SF88">
    <property type="entry name" value="BLL1584 PROTEIN"/>
    <property type="match status" value="1"/>
</dbReference>
<dbReference type="GO" id="GO:0003677">
    <property type="term" value="F:DNA binding"/>
    <property type="evidence" value="ECO:0007669"/>
    <property type="project" value="InterPro"/>
</dbReference>
<dbReference type="Gene3D" id="1.10.443.10">
    <property type="entry name" value="Intergrase catalytic core"/>
    <property type="match status" value="1"/>
</dbReference>
<dbReference type="GO" id="GO:0015074">
    <property type="term" value="P:DNA integration"/>
    <property type="evidence" value="ECO:0007669"/>
    <property type="project" value="UniProtKB-KW"/>
</dbReference>
<keyword evidence="1" id="KW-0229">DNA integration</keyword>
<dbReference type="PROSITE" id="PS51898">
    <property type="entry name" value="TYR_RECOMBINASE"/>
    <property type="match status" value="1"/>
</dbReference>
<dbReference type="SUPFAM" id="SSF56349">
    <property type="entry name" value="DNA breaking-rejoining enzymes"/>
    <property type="match status" value="1"/>
</dbReference>
<organism evidence="4 5">
    <name type="scientific">Parasedimentitalea maritima</name>
    <dbReference type="NCBI Taxonomy" id="2578117"/>
    <lineage>
        <taxon>Bacteria</taxon>
        <taxon>Pseudomonadati</taxon>
        <taxon>Pseudomonadota</taxon>
        <taxon>Alphaproteobacteria</taxon>
        <taxon>Rhodobacterales</taxon>
        <taxon>Paracoccaceae</taxon>
        <taxon>Parasedimentitalea</taxon>
    </lineage>
</organism>
<keyword evidence="2" id="KW-0233">DNA recombination</keyword>
<proteinExistence type="predicted"/>
<evidence type="ECO:0000313" key="5">
    <source>
        <dbReference type="Proteomes" id="UP000441586"/>
    </source>
</evidence>
<comment type="caution">
    <text evidence="4">The sequence shown here is derived from an EMBL/GenBank/DDBJ whole genome shotgun (WGS) entry which is preliminary data.</text>
</comment>
<name>A0A6A4R6P5_9RHOB</name>
<dbReference type="RefSeq" id="WP_158981797.1">
    <property type="nucleotide sequence ID" value="NZ_WSFO01000024.1"/>
</dbReference>
<evidence type="ECO:0000313" key="4">
    <source>
        <dbReference type="EMBL" id="KAE9624764.1"/>
    </source>
</evidence>
<evidence type="ECO:0000256" key="1">
    <source>
        <dbReference type="ARBA" id="ARBA00022908"/>
    </source>
</evidence>
<dbReference type="InterPro" id="IPR011010">
    <property type="entry name" value="DNA_brk_join_enz"/>
</dbReference>
<dbReference type="GO" id="GO:0006310">
    <property type="term" value="P:DNA recombination"/>
    <property type="evidence" value="ECO:0007669"/>
    <property type="project" value="UniProtKB-KW"/>
</dbReference>
<dbReference type="EMBL" id="WSFO01000024">
    <property type="protein sequence ID" value="KAE9624764.1"/>
    <property type="molecule type" value="Genomic_DNA"/>
</dbReference>
<gene>
    <name evidence="4" type="ORF">GP644_23025</name>
</gene>
<dbReference type="Pfam" id="PF00589">
    <property type="entry name" value="Phage_integrase"/>
    <property type="match status" value="1"/>
</dbReference>
<evidence type="ECO:0000256" key="2">
    <source>
        <dbReference type="ARBA" id="ARBA00023172"/>
    </source>
</evidence>
<dbReference type="InterPro" id="IPR002104">
    <property type="entry name" value="Integrase_catalytic"/>
</dbReference>